<evidence type="ECO:0000313" key="2">
    <source>
        <dbReference type="EMBL" id="MFC5642625.1"/>
    </source>
</evidence>
<dbReference type="Pfam" id="PF13472">
    <property type="entry name" value="Lipase_GDSL_2"/>
    <property type="match status" value="1"/>
</dbReference>
<feature type="domain" description="SGNH hydrolase-type esterase" evidence="1">
    <location>
        <begin position="74"/>
        <end position="313"/>
    </location>
</feature>
<comment type="caution">
    <text evidence="2">The sequence shown here is derived from an EMBL/GenBank/DDBJ whole genome shotgun (WGS) entry which is preliminary data.</text>
</comment>
<dbReference type="RefSeq" id="WP_346145988.1">
    <property type="nucleotide sequence ID" value="NZ_BAAAUA010000025.1"/>
</dbReference>
<sequence length="322" mass="32891">MPTAVPASTPARPTGPAVGIATARTGRRRRPGRLLAAAVLTASALGLATAAPASAASAASAESARNHPATHYLALGDSLAAGYQSTPGGGHVVGRGYAQDLARTLGDRAKAAGRPFSFTDLGCPGEDTGTMIHGGCPYPHPYAGSQLAAAVSYLKAHRKDRVVVTIDIGANNVDGCASGGQLNLPCAVNGIAAVDRDLDRILGELRSAAGPHTRIVGMNLYDPFLAAWLTGDQGRALASLSVPLADALNATIDRVDAAHHVPTADVGAAFATNAFLPMVPLGGTQVPLNVARIMQWTNMARGDIHANDTGYQVIADTFLAEL</sequence>
<dbReference type="EMBL" id="JBHSOC010000021">
    <property type="protein sequence ID" value="MFC5642625.1"/>
    <property type="molecule type" value="Genomic_DNA"/>
</dbReference>
<dbReference type="GO" id="GO:0016787">
    <property type="term" value="F:hydrolase activity"/>
    <property type="evidence" value="ECO:0007669"/>
    <property type="project" value="UniProtKB-KW"/>
</dbReference>
<keyword evidence="3" id="KW-1185">Reference proteome</keyword>
<dbReference type="InterPro" id="IPR036514">
    <property type="entry name" value="SGNH_hydro_sf"/>
</dbReference>
<organism evidence="2 3">
    <name type="scientific">Kitasatospora cinereorecta</name>
    <dbReference type="NCBI Taxonomy" id="285560"/>
    <lineage>
        <taxon>Bacteria</taxon>
        <taxon>Bacillati</taxon>
        <taxon>Actinomycetota</taxon>
        <taxon>Actinomycetes</taxon>
        <taxon>Kitasatosporales</taxon>
        <taxon>Streptomycetaceae</taxon>
        <taxon>Kitasatospora</taxon>
    </lineage>
</organism>
<dbReference type="Proteomes" id="UP001596066">
    <property type="component" value="Unassembled WGS sequence"/>
</dbReference>
<reference evidence="3" key="1">
    <citation type="journal article" date="2019" name="Int. J. Syst. Evol. Microbiol.">
        <title>The Global Catalogue of Microorganisms (GCM) 10K type strain sequencing project: providing services to taxonomists for standard genome sequencing and annotation.</title>
        <authorList>
            <consortium name="The Broad Institute Genomics Platform"/>
            <consortium name="The Broad Institute Genome Sequencing Center for Infectious Disease"/>
            <person name="Wu L."/>
            <person name="Ma J."/>
        </authorList>
    </citation>
    <scope>NUCLEOTIDE SEQUENCE [LARGE SCALE GENOMIC DNA]</scope>
    <source>
        <strain evidence="3">CGMCC 4.1622</strain>
    </source>
</reference>
<evidence type="ECO:0000313" key="3">
    <source>
        <dbReference type="Proteomes" id="UP001596066"/>
    </source>
</evidence>
<gene>
    <name evidence="2" type="ORF">ACFPZF_14850</name>
</gene>
<dbReference type="SUPFAM" id="SSF52266">
    <property type="entry name" value="SGNH hydrolase"/>
    <property type="match status" value="1"/>
</dbReference>
<keyword evidence="2" id="KW-0378">Hydrolase</keyword>
<proteinExistence type="predicted"/>
<evidence type="ECO:0000259" key="1">
    <source>
        <dbReference type="Pfam" id="PF13472"/>
    </source>
</evidence>
<dbReference type="Gene3D" id="3.40.50.1110">
    <property type="entry name" value="SGNH hydrolase"/>
    <property type="match status" value="1"/>
</dbReference>
<dbReference type="InterPro" id="IPR013830">
    <property type="entry name" value="SGNH_hydro"/>
</dbReference>
<dbReference type="CDD" id="cd00229">
    <property type="entry name" value="SGNH_hydrolase"/>
    <property type="match status" value="1"/>
</dbReference>
<accession>A0ABW0VDV7</accession>
<name>A0ABW0VDV7_9ACTN</name>
<protein>
    <submittedName>
        <fullName evidence="2">SGNH/GDSL hydrolase family protein</fullName>
    </submittedName>
</protein>